<dbReference type="PANTHER" id="PTHR17453:SF0">
    <property type="entry name" value="SIGNAL RECOGNITION PARTICLE 19 KDA PROTEIN"/>
    <property type="match status" value="1"/>
</dbReference>
<proteinExistence type="inferred from homology"/>
<sequence>MAQSVPQQARPWNPSFTHADRERWICVYPAYINSRKSVNQGRRIPKEKAVDNPSYTEIRDVCSAAGMVLGVENKTYPRELDPRDMKMRGRIRVQLKKEDGTPMMDQFPTRQSVYLYLGETIPKLKSRSQTQSAPQSSTQQTQGSKSQKKKGRR</sequence>
<comment type="function">
    <text evidence="9">Component of the signal recognition particle (SRP) complex, a ribonucleoprotein complex that mediates the cotranslational targeting of secretory and membrane proteins to the endoplasmic reticulum (ER). Binds directly to 7SL RNA. Mediates binding of SRP54 to the SRP complex.</text>
</comment>
<evidence type="ECO:0000256" key="9">
    <source>
        <dbReference type="ARBA" id="ARBA00045518"/>
    </source>
</evidence>
<evidence type="ECO:0000256" key="7">
    <source>
        <dbReference type="ARBA" id="ARBA00023242"/>
    </source>
</evidence>
<evidence type="ECO:0000256" key="8">
    <source>
        <dbReference type="ARBA" id="ARBA00023274"/>
    </source>
</evidence>
<accession>A0ABD0KSK3</accession>
<dbReference type="PANTHER" id="PTHR17453">
    <property type="entry name" value="SIGNAL RECOGNITION PARTICLE 19 KD PROTEIN"/>
    <property type="match status" value="1"/>
</dbReference>
<dbReference type="EMBL" id="JACVVK020000132">
    <property type="protein sequence ID" value="KAK7489958.1"/>
    <property type="molecule type" value="Genomic_DNA"/>
</dbReference>
<evidence type="ECO:0000313" key="12">
    <source>
        <dbReference type="EMBL" id="KAK7489958.1"/>
    </source>
</evidence>
<feature type="compositionally biased region" description="Low complexity" evidence="10">
    <location>
        <begin position="127"/>
        <end position="145"/>
    </location>
</feature>
<dbReference type="EMBL" id="JACVVK020000430">
    <property type="protein sequence ID" value="KAK7474646.1"/>
    <property type="molecule type" value="Genomic_DNA"/>
</dbReference>
<keyword evidence="8" id="KW-0687">Ribonucleoprotein</keyword>
<evidence type="ECO:0000256" key="10">
    <source>
        <dbReference type="SAM" id="MobiDB-lite"/>
    </source>
</evidence>
<evidence type="ECO:0000256" key="5">
    <source>
        <dbReference type="ARBA" id="ARBA00022884"/>
    </source>
</evidence>
<dbReference type="Gene3D" id="3.30.56.30">
    <property type="entry name" value="Signal recognition particle, SRP19-like subunit"/>
    <property type="match status" value="1"/>
</dbReference>
<dbReference type="GO" id="GO:0005786">
    <property type="term" value="C:signal recognition particle, endoplasmic reticulum targeting"/>
    <property type="evidence" value="ECO:0007669"/>
    <property type="project" value="UniProtKB-KW"/>
</dbReference>
<keyword evidence="5" id="KW-0694">RNA-binding</keyword>
<comment type="subcellular location">
    <subcellularLocation>
        <location evidence="1">Cytoplasm</location>
    </subcellularLocation>
    <subcellularLocation>
        <location evidence="2">Nucleus</location>
        <location evidence="2">Nucleolus</location>
    </subcellularLocation>
</comment>
<dbReference type="InterPro" id="IPR036521">
    <property type="entry name" value="SRP19-like_sf"/>
</dbReference>
<organism evidence="12 13">
    <name type="scientific">Batillaria attramentaria</name>
    <dbReference type="NCBI Taxonomy" id="370345"/>
    <lineage>
        <taxon>Eukaryota</taxon>
        <taxon>Metazoa</taxon>
        <taxon>Spiralia</taxon>
        <taxon>Lophotrochozoa</taxon>
        <taxon>Mollusca</taxon>
        <taxon>Gastropoda</taxon>
        <taxon>Caenogastropoda</taxon>
        <taxon>Sorbeoconcha</taxon>
        <taxon>Cerithioidea</taxon>
        <taxon>Batillariidae</taxon>
        <taxon>Batillaria</taxon>
    </lineage>
</organism>
<comment type="caution">
    <text evidence="12">The sequence shown here is derived from an EMBL/GenBank/DDBJ whole genome shotgun (WGS) entry which is preliminary data.</text>
</comment>
<dbReference type="SUPFAM" id="SSF69695">
    <property type="entry name" value="SRP19"/>
    <property type="match status" value="1"/>
</dbReference>
<reference evidence="12" key="1">
    <citation type="submission" date="2020-09" db="EMBL/GenBank/DDBJ databases">
        <authorList>
            <person name="Won Y."/>
        </authorList>
    </citation>
    <scope>NUCLEOTIDE SEQUENCE</scope>
    <source>
        <strain evidence="12">Wonlab-2016</strain>
        <tissue evidence="12">Foot muscle</tissue>
    </source>
</reference>
<gene>
    <name evidence="12" type="ORF">BaRGS_00018823</name>
    <name evidence="11" type="ORF">BaRGS_00034125</name>
</gene>
<dbReference type="FunFam" id="3.30.56.30:FF:000002">
    <property type="entry name" value="Signal recognition particle 19kDa"/>
    <property type="match status" value="1"/>
</dbReference>
<evidence type="ECO:0000256" key="6">
    <source>
        <dbReference type="ARBA" id="ARBA00023135"/>
    </source>
</evidence>
<evidence type="ECO:0008006" key="14">
    <source>
        <dbReference type="Google" id="ProtNLM"/>
    </source>
</evidence>
<evidence type="ECO:0000256" key="2">
    <source>
        <dbReference type="ARBA" id="ARBA00004604"/>
    </source>
</evidence>
<dbReference type="Pfam" id="PF01922">
    <property type="entry name" value="SRP19"/>
    <property type="match status" value="1"/>
</dbReference>
<evidence type="ECO:0000256" key="1">
    <source>
        <dbReference type="ARBA" id="ARBA00004496"/>
    </source>
</evidence>
<evidence type="ECO:0000313" key="13">
    <source>
        <dbReference type="Proteomes" id="UP001519460"/>
    </source>
</evidence>
<dbReference type="AlphaFoldDB" id="A0ABD0KSK3"/>
<feature type="region of interest" description="Disordered" evidence="10">
    <location>
        <begin position="124"/>
        <end position="153"/>
    </location>
</feature>
<protein>
    <recommendedName>
        <fullName evidence="14">Signal recognition particle 19 kDa protein</fullName>
    </recommendedName>
</protein>
<keyword evidence="4" id="KW-0963">Cytoplasm</keyword>
<evidence type="ECO:0000256" key="3">
    <source>
        <dbReference type="ARBA" id="ARBA00008910"/>
    </source>
</evidence>
<keyword evidence="13" id="KW-1185">Reference proteome</keyword>
<dbReference type="GO" id="GO:0003723">
    <property type="term" value="F:RNA binding"/>
    <property type="evidence" value="ECO:0007669"/>
    <property type="project" value="UniProtKB-KW"/>
</dbReference>
<name>A0ABD0KSK3_9CAEN</name>
<comment type="similarity">
    <text evidence="3">Belongs to the SRP19 family.</text>
</comment>
<keyword evidence="6" id="KW-0733">Signal recognition particle</keyword>
<keyword evidence="7" id="KW-0539">Nucleus</keyword>
<reference evidence="12" key="3">
    <citation type="submission" date="2023-01" db="EMBL/GenBank/DDBJ databases">
        <authorList>
            <person name="Patra A."/>
        </authorList>
    </citation>
    <scope>NUCLEOTIDE SEQUENCE</scope>
    <source>
        <strain evidence="12">Wonlab-2016</strain>
        <tissue evidence="12">Foot muscle</tissue>
    </source>
</reference>
<dbReference type="InterPro" id="IPR002778">
    <property type="entry name" value="Signal_recog_particle_SRP19"/>
</dbReference>
<evidence type="ECO:0000256" key="4">
    <source>
        <dbReference type="ARBA" id="ARBA00022490"/>
    </source>
</evidence>
<evidence type="ECO:0000313" key="11">
    <source>
        <dbReference type="EMBL" id="KAK7474646.1"/>
    </source>
</evidence>
<reference evidence="12 13" key="2">
    <citation type="journal article" date="2023" name="Sci. Data">
        <title>Genome assembly of the Korean intertidal mud-creeper Batillaria attramentaria.</title>
        <authorList>
            <person name="Patra A.K."/>
            <person name="Ho P.T."/>
            <person name="Jun S."/>
            <person name="Lee S.J."/>
            <person name="Kim Y."/>
            <person name="Won Y.J."/>
        </authorList>
    </citation>
    <scope>NUCLEOTIDE SEQUENCE [LARGE SCALE GENOMIC DNA]</scope>
    <source>
        <strain evidence="12">Wonlab-2016</strain>
    </source>
</reference>
<dbReference type="GO" id="GO:0005730">
    <property type="term" value="C:nucleolus"/>
    <property type="evidence" value="ECO:0007669"/>
    <property type="project" value="UniProtKB-SubCell"/>
</dbReference>
<dbReference type="Proteomes" id="UP001519460">
    <property type="component" value="Unassembled WGS sequence"/>
</dbReference>